<dbReference type="Proteomes" id="UP000000390">
    <property type="component" value="Chromosome"/>
</dbReference>
<reference evidence="2 4" key="1">
    <citation type="journal article" date="2010" name="J. Bacteriol.">
        <title>Complete genome sequence of Halalkalicoccus jeotgali B3(T), an extremely halophilic archaeon.</title>
        <authorList>
            <person name="Roh S.W."/>
            <person name="Nam Y.D."/>
            <person name="Nam S.H."/>
            <person name="Choi S.H."/>
            <person name="Park H.S."/>
            <person name="Bae J.W."/>
        </authorList>
    </citation>
    <scope>NUCLEOTIDE SEQUENCE [LARGE SCALE GENOMIC DNA]</scope>
    <source>
        <strain evidence="2">B3</strain>
        <strain evidence="4">DSM 18796 / CECT 7217 / JCM 14584 / KCTC 4019 / B3</strain>
    </source>
</reference>
<dbReference type="Proteomes" id="UP000011645">
    <property type="component" value="Unassembled WGS sequence"/>
</dbReference>
<dbReference type="GeneID" id="9420587"/>
<evidence type="ECO:0000313" key="3">
    <source>
        <dbReference type="EMBL" id="ELY37581.1"/>
    </source>
</evidence>
<dbReference type="InterPro" id="IPR040624">
    <property type="entry name" value="HalOD1"/>
</dbReference>
<protein>
    <recommendedName>
        <fullName evidence="1">Halobacterial output domain-containing protein</fullName>
    </recommendedName>
</protein>
<evidence type="ECO:0000313" key="5">
    <source>
        <dbReference type="Proteomes" id="UP000011645"/>
    </source>
</evidence>
<dbReference type="eggNOG" id="arCOG08928">
    <property type="taxonomic scope" value="Archaea"/>
</dbReference>
<dbReference type="EMBL" id="CP002062">
    <property type="protein sequence ID" value="ADJ16152.1"/>
    <property type="molecule type" value="Genomic_DNA"/>
</dbReference>
<evidence type="ECO:0000259" key="1">
    <source>
        <dbReference type="Pfam" id="PF18545"/>
    </source>
</evidence>
<dbReference type="HOGENOM" id="CLU_159738_1_0_2"/>
<organism evidence="2 4">
    <name type="scientific">Halalkalicoccus jeotgali (strain DSM 18796 / CECT 7217 / JCM 14584 / KCTC 4019 / B3)</name>
    <dbReference type="NCBI Taxonomy" id="795797"/>
    <lineage>
        <taxon>Archaea</taxon>
        <taxon>Methanobacteriati</taxon>
        <taxon>Methanobacteriota</taxon>
        <taxon>Stenosarchaea group</taxon>
        <taxon>Halobacteria</taxon>
        <taxon>Halobacteriales</taxon>
        <taxon>Halococcaceae</taxon>
        <taxon>Halalkalicoccus</taxon>
    </lineage>
</organism>
<keyword evidence="5" id="KW-1185">Reference proteome</keyword>
<feature type="domain" description="Halobacterial output" evidence="1">
    <location>
        <begin position="18"/>
        <end position="83"/>
    </location>
</feature>
<gene>
    <name evidence="2" type="ordered locus">HacjB3_13855</name>
    <name evidence="3" type="ORF">C497_09068</name>
</gene>
<dbReference type="RefSeq" id="WP_008416160.1">
    <property type="nucleotide sequence ID" value="NC_014297.1"/>
</dbReference>
<dbReference type="PATRIC" id="fig|795797.18.peg.2773"/>
<dbReference type="AlphaFoldDB" id="D8J8A6"/>
<reference evidence="3 5" key="2">
    <citation type="journal article" date="2014" name="PLoS Genet.">
        <title>Phylogenetically driven sequencing of extremely halophilic archaea reveals strategies for static and dynamic osmo-response.</title>
        <authorList>
            <person name="Becker E.A."/>
            <person name="Seitzer P.M."/>
            <person name="Tritt A."/>
            <person name="Larsen D."/>
            <person name="Krusor M."/>
            <person name="Yao A.I."/>
            <person name="Wu D."/>
            <person name="Madern D."/>
            <person name="Eisen J.A."/>
            <person name="Darling A.E."/>
            <person name="Facciotti M.T."/>
        </authorList>
    </citation>
    <scope>NUCLEOTIDE SEQUENCE [LARGE SCALE GENOMIC DNA]</scope>
    <source>
        <strain evidence="3">B3</strain>
        <strain evidence="5">DSM 18796 / CECT 7217 / JCM 14584 / KCTC 4019 / B3</strain>
    </source>
</reference>
<sequence length="92" mass="10003">MNANSPPDLIHRVEYDDREDLAFTVIDAVARASGLPHAEIGPLNDVLDPEALCDLFGPRADGQRRTGGTVSFGFEGYQVTIDAVEREVLVYG</sequence>
<dbReference type="OrthoDB" id="205616at2157"/>
<proteinExistence type="predicted"/>
<evidence type="ECO:0000313" key="2">
    <source>
        <dbReference type="EMBL" id="ADJ16152.1"/>
    </source>
</evidence>
<accession>D8J8A6</accession>
<dbReference type="EMBL" id="AOHV01000025">
    <property type="protein sequence ID" value="ELY37581.1"/>
    <property type="molecule type" value="Genomic_DNA"/>
</dbReference>
<evidence type="ECO:0000313" key="4">
    <source>
        <dbReference type="Proteomes" id="UP000000390"/>
    </source>
</evidence>
<dbReference type="KEGG" id="hje:HacjB3_13855"/>
<dbReference type="Pfam" id="PF18545">
    <property type="entry name" value="HalOD1"/>
    <property type="match status" value="1"/>
</dbReference>
<dbReference type="STRING" id="795797.HacjB3_13855"/>
<name>D8J8A6_HALJB</name>